<evidence type="ECO:0000256" key="5">
    <source>
        <dbReference type="ARBA" id="ARBA00022673"/>
    </source>
</evidence>
<dbReference type="CDD" id="cd01463">
    <property type="entry name" value="vWA_VGCC_like"/>
    <property type="match status" value="1"/>
</dbReference>
<keyword evidence="11" id="KW-1133">Transmembrane helix</keyword>
<keyword evidence="15" id="KW-0325">Glycoprotein</keyword>
<evidence type="ECO:0000256" key="1">
    <source>
        <dbReference type="ARBA" id="ARBA00004479"/>
    </source>
</evidence>
<dbReference type="Gene3D" id="3.30.450.20">
    <property type="entry name" value="PAS domain"/>
    <property type="match status" value="1"/>
</dbReference>
<evidence type="ECO:0000313" key="19">
    <source>
        <dbReference type="Ensembl" id="ENSAOCP00000039464.1"/>
    </source>
</evidence>
<reference evidence="19" key="2">
    <citation type="submission" date="2025-08" db="UniProtKB">
        <authorList>
            <consortium name="Ensembl"/>
        </authorList>
    </citation>
    <scope>IDENTIFICATION</scope>
</reference>
<evidence type="ECO:0000256" key="14">
    <source>
        <dbReference type="ARBA" id="ARBA00023157"/>
    </source>
</evidence>
<protein>
    <recommendedName>
        <fullName evidence="18">VWFA domain-containing protein</fullName>
    </recommendedName>
</protein>
<evidence type="ECO:0000256" key="13">
    <source>
        <dbReference type="ARBA" id="ARBA00023136"/>
    </source>
</evidence>
<keyword evidence="7" id="KW-0479">Metal-binding</keyword>
<dbReference type="PROSITE" id="PS50234">
    <property type="entry name" value="VWFA"/>
    <property type="match status" value="1"/>
</dbReference>
<evidence type="ECO:0000256" key="10">
    <source>
        <dbReference type="ARBA" id="ARBA00022882"/>
    </source>
</evidence>
<dbReference type="Gene3D" id="3.40.50.410">
    <property type="entry name" value="von Willebrand factor, type A domain"/>
    <property type="match status" value="1"/>
</dbReference>
<evidence type="ECO:0000256" key="4">
    <source>
        <dbReference type="ARBA" id="ARBA00022568"/>
    </source>
</evidence>
<gene>
    <name evidence="19" type="primary">CACNA2D1</name>
</gene>
<evidence type="ECO:0000256" key="12">
    <source>
        <dbReference type="ARBA" id="ARBA00023065"/>
    </source>
</evidence>
<accession>A0AAQ5XG26</accession>
<dbReference type="InterPro" id="IPR036465">
    <property type="entry name" value="vWFA_dom_sf"/>
</dbReference>
<reference evidence="19 20" key="1">
    <citation type="submission" date="2022-01" db="EMBL/GenBank/DDBJ databases">
        <title>A chromosome-scale genome assembly of the false clownfish, Amphiprion ocellaris.</title>
        <authorList>
            <person name="Ryu T."/>
        </authorList>
    </citation>
    <scope>NUCLEOTIDE SEQUENCE [LARGE SCALE GENOMIC DNA]</scope>
</reference>
<dbReference type="GO" id="GO:0005245">
    <property type="term" value="F:voltage-gated calcium channel activity"/>
    <property type="evidence" value="ECO:0007669"/>
    <property type="project" value="TreeGrafter"/>
</dbReference>
<dbReference type="FunFam" id="3.40.50.410:FF:000006">
    <property type="entry name" value="voltage-dependent calcium channel subunit alpha-2/delta-1 isoform X1"/>
    <property type="match status" value="1"/>
</dbReference>
<evidence type="ECO:0000256" key="9">
    <source>
        <dbReference type="ARBA" id="ARBA00022837"/>
    </source>
</evidence>
<dbReference type="SUPFAM" id="SSF53300">
    <property type="entry name" value="vWA-like"/>
    <property type="match status" value="1"/>
</dbReference>
<organism evidence="19 20">
    <name type="scientific">Amphiprion ocellaris</name>
    <name type="common">Clown anemonefish</name>
    <dbReference type="NCBI Taxonomy" id="80972"/>
    <lineage>
        <taxon>Eukaryota</taxon>
        <taxon>Metazoa</taxon>
        <taxon>Chordata</taxon>
        <taxon>Craniata</taxon>
        <taxon>Vertebrata</taxon>
        <taxon>Euteleostomi</taxon>
        <taxon>Actinopterygii</taxon>
        <taxon>Neopterygii</taxon>
        <taxon>Teleostei</taxon>
        <taxon>Neoteleostei</taxon>
        <taxon>Acanthomorphata</taxon>
        <taxon>Ovalentaria</taxon>
        <taxon>Pomacentridae</taxon>
        <taxon>Amphiprion</taxon>
    </lineage>
</organism>
<keyword evidence="3" id="KW-0813">Transport</keyword>
<keyword evidence="6" id="KW-0812">Transmembrane</keyword>
<evidence type="ECO:0000256" key="6">
    <source>
        <dbReference type="ARBA" id="ARBA00022692"/>
    </source>
</evidence>
<feature type="domain" description="VWFA" evidence="18">
    <location>
        <begin position="225"/>
        <end position="402"/>
    </location>
</feature>
<dbReference type="Ensembl" id="ENSAOCT00000082148.1">
    <property type="protein sequence ID" value="ENSAOCP00000039464.1"/>
    <property type="gene ID" value="ENSAOCG00000000485.2"/>
</dbReference>
<dbReference type="Pfam" id="PF08473">
    <property type="entry name" value="VGCC_alpha2"/>
    <property type="match status" value="4"/>
</dbReference>
<reference evidence="19" key="3">
    <citation type="submission" date="2025-09" db="UniProtKB">
        <authorList>
            <consortium name="Ensembl"/>
        </authorList>
    </citation>
    <scope>IDENTIFICATION</scope>
</reference>
<evidence type="ECO:0000256" key="3">
    <source>
        <dbReference type="ARBA" id="ARBA00022448"/>
    </source>
</evidence>
<dbReference type="AlphaFoldDB" id="A0AAQ5XG26"/>
<dbReference type="SMART" id="SM00327">
    <property type="entry name" value="VWA"/>
    <property type="match status" value="1"/>
</dbReference>
<evidence type="ECO:0000256" key="7">
    <source>
        <dbReference type="ARBA" id="ARBA00022723"/>
    </source>
</evidence>
<keyword evidence="14" id="KW-1015">Disulfide bond</keyword>
<dbReference type="InterPro" id="IPR013608">
    <property type="entry name" value="VWA_N"/>
</dbReference>
<dbReference type="Proteomes" id="UP001501940">
    <property type="component" value="Chromosome 3"/>
</dbReference>
<evidence type="ECO:0000256" key="11">
    <source>
        <dbReference type="ARBA" id="ARBA00022989"/>
    </source>
</evidence>
<dbReference type="GO" id="GO:0046872">
    <property type="term" value="F:metal ion binding"/>
    <property type="evidence" value="ECO:0007669"/>
    <property type="project" value="UniProtKB-KW"/>
</dbReference>
<evidence type="ECO:0000256" key="2">
    <source>
        <dbReference type="ARBA" id="ARBA00007060"/>
    </source>
</evidence>
<keyword evidence="9" id="KW-0106">Calcium</keyword>
<evidence type="ECO:0000259" key="18">
    <source>
        <dbReference type="PROSITE" id="PS50234"/>
    </source>
</evidence>
<sequence>MSRIKSLRLSYKIGSVCIVLSHRIKEWVDQMQKELVTLADTATAGKSLTQIFERNMHLYTVEQNDAEELVARAARNIEQLLRKRSAALKKLATAAEQFQMSHAWKNEFETEGRKYRIRPDFKEDSSFKRLTDHNHTAVHIPTDIYDGSTIVLNELSWTEALEDVFRKNREDDPTLLWQVFGSATGLARYYPASPWMDARKTPSKIDLYDVRRRPWYIQGAASPKDMLILVDASGSVSGLTLKLIRTSVSEMLETLSDDDYVNVVYFNTRVNKTACFDHLVQANVRNKKLLKDAVQNITAKGITNYTKGFEFAFEQLSVTNVSRANCNKIIMLFTDGGEERAQAILEKYNADKKVRIFTFSVGQHNYDKGPIQWMACSNKGYFYEIPSIGAIRINTQEYLDVLGRPMVLADKQAKQVQWTNVYLDALELGLVITGTLPVFNRTKYMDDRNGENQLILGVMGIDVSLDDIKKLTPRFTIGPNGYYFAIDPNGYVLLHPNLQPKNPKFQEPVTLDFLDAELENDIKVEVEYRYIDRGIRTYTWAPVNGTDYSYFVFSKAMETIQPERFDDFGYTYIAPREYCKELKLSVNNTQFLLDFNQYIDRNTPDACESCFFSHAGEEWTENPETYESSFYKRTLDNEIYIFTAPSFNESRESVSESGILVSKAVDLVIDEVTLKPAGQSYCVILDDGGFLLMSNQDEYITLIGQFFGEVDPVLMINLVNTSLYSFNKTYDYQSVCDPEKDSKAAAGPRSVYVPTIADVLSIGWWVVCSDSAEEDIPDAMFKESCITEQTQYFFDNDESSYSGVLDCGNCSRMYRAEKLPNTNLVFLITDAKATCLSCDPRPLRQAEQPSEGPNPCELAQNPRYRKGPDVCFDNNENITDVLVRLNSCAPSISVWLLSAFSSLTRLKALLSACSSSLFYASFMH</sequence>
<evidence type="ECO:0000256" key="8">
    <source>
        <dbReference type="ARBA" id="ARBA00022729"/>
    </source>
</evidence>
<dbReference type="PANTHER" id="PTHR10166">
    <property type="entry name" value="VOLTAGE-DEPENDENT CALCIUM CHANNEL SUBUNIT ALPHA-2/DELTA-RELATED"/>
    <property type="match status" value="1"/>
</dbReference>
<dbReference type="InterPro" id="IPR002035">
    <property type="entry name" value="VWF_A"/>
</dbReference>
<keyword evidence="10" id="KW-0851">Voltage-gated channel</keyword>
<dbReference type="Pfam" id="PF08399">
    <property type="entry name" value="VWA_N"/>
    <property type="match status" value="1"/>
</dbReference>
<keyword evidence="13" id="KW-0472">Membrane</keyword>
<comment type="subcellular location">
    <subcellularLocation>
        <location evidence="1">Membrane</location>
        <topology evidence="1">Single-pass type I membrane protein</topology>
    </subcellularLocation>
</comment>
<dbReference type="CDD" id="cd18774">
    <property type="entry name" value="PDC2_HK_sensor"/>
    <property type="match status" value="1"/>
</dbReference>
<evidence type="ECO:0000256" key="17">
    <source>
        <dbReference type="SAM" id="Coils"/>
    </source>
</evidence>
<keyword evidence="8" id="KW-0732">Signal</keyword>
<proteinExistence type="inferred from homology"/>
<dbReference type="InterPro" id="IPR051173">
    <property type="entry name" value="Ca_channel_alpha-2/delta"/>
</dbReference>
<dbReference type="InterPro" id="IPR013680">
    <property type="entry name" value="VDCC_a2/dsu"/>
</dbReference>
<dbReference type="PANTHER" id="PTHR10166:SF6">
    <property type="entry name" value="VOLTAGE-DEPENDENT CALCIUM CHANNEL SUBUNIT ALPHA-2_DELTA-1"/>
    <property type="match status" value="1"/>
</dbReference>
<keyword evidence="5" id="KW-0107">Calcium channel</keyword>
<evidence type="ECO:0000313" key="20">
    <source>
        <dbReference type="Proteomes" id="UP001501940"/>
    </source>
</evidence>
<keyword evidence="12" id="KW-0406">Ion transport</keyword>
<keyword evidence="4" id="KW-0109">Calcium transport</keyword>
<comment type="similarity">
    <text evidence="2">Belongs to the calcium channel subunit alpha-2/delta family.</text>
</comment>
<dbReference type="GO" id="GO:1990454">
    <property type="term" value="C:L-type voltage-gated calcium channel complex"/>
    <property type="evidence" value="ECO:0007669"/>
    <property type="project" value="TreeGrafter"/>
</dbReference>
<evidence type="ECO:0000256" key="16">
    <source>
        <dbReference type="ARBA" id="ARBA00023303"/>
    </source>
</evidence>
<evidence type="ECO:0000256" key="15">
    <source>
        <dbReference type="ARBA" id="ARBA00023180"/>
    </source>
</evidence>
<name>A0AAQ5XG26_AMPOC</name>
<keyword evidence="17" id="KW-0175">Coiled coil</keyword>
<feature type="coiled-coil region" evidence="17">
    <location>
        <begin position="63"/>
        <end position="97"/>
    </location>
</feature>
<dbReference type="Pfam" id="PF00092">
    <property type="entry name" value="VWA"/>
    <property type="match status" value="1"/>
</dbReference>
<keyword evidence="20" id="KW-1185">Reference proteome</keyword>
<dbReference type="GeneTree" id="ENSGT00940000155209"/>
<keyword evidence="16" id="KW-0407">Ion channel</keyword>